<gene>
    <name evidence="1" type="ORF">GCM10009737_20180</name>
</gene>
<keyword evidence="2" id="KW-1185">Reference proteome</keyword>
<sequence>MTWVFAILVVLVLGGVAAAAAGRGSGLAEDDDLVAGPTSREVPLDASGLRAVRFPLALRGYRMADVDALLDRLAAREEARQQEAERPSDP</sequence>
<name>A0ABP5AS15_9ACTN</name>
<dbReference type="NCBIfam" id="TIGR03544">
    <property type="entry name" value="DivI1A_domain"/>
    <property type="match status" value="1"/>
</dbReference>
<dbReference type="RefSeq" id="WP_344006709.1">
    <property type="nucleotide sequence ID" value="NZ_BAAAMY010000004.1"/>
</dbReference>
<dbReference type="Proteomes" id="UP001501612">
    <property type="component" value="Unassembled WGS sequence"/>
</dbReference>
<accession>A0ABP5AS15</accession>
<protein>
    <recommendedName>
        <fullName evidence="3">DivIVA domain-containing protein</fullName>
    </recommendedName>
</protein>
<evidence type="ECO:0000313" key="1">
    <source>
        <dbReference type="EMBL" id="GAA1918685.1"/>
    </source>
</evidence>
<proteinExistence type="predicted"/>
<evidence type="ECO:0000313" key="2">
    <source>
        <dbReference type="Proteomes" id="UP001501612"/>
    </source>
</evidence>
<comment type="caution">
    <text evidence="1">The sequence shown here is derived from an EMBL/GenBank/DDBJ whole genome shotgun (WGS) entry which is preliminary data.</text>
</comment>
<dbReference type="EMBL" id="BAAAMY010000004">
    <property type="protein sequence ID" value="GAA1918685.1"/>
    <property type="molecule type" value="Genomic_DNA"/>
</dbReference>
<organism evidence="1 2">
    <name type="scientific">Nocardioides lentus</name>
    <dbReference type="NCBI Taxonomy" id="338077"/>
    <lineage>
        <taxon>Bacteria</taxon>
        <taxon>Bacillati</taxon>
        <taxon>Actinomycetota</taxon>
        <taxon>Actinomycetes</taxon>
        <taxon>Propionibacteriales</taxon>
        <taxon>Nocardioidaceae</taxon>
        <taxon>Nocardioides</taxon>
    </lineage>
</organism>
<dbReference type="InterPro" id="IPR019933">
    <property type="entry name" value="DivIVA_domain"/>
</dbReference>
<reference evidence="2" key="1">
    <citation type="journal article" date="2019" name="Int. J. Syst. Evol. Microbiol.">
        <title>The Global Catalogue of Microorganisms (GCM) 10K type strain sequencing project: providing services to taxonomists for standard genome sequencing and annotation.</title>
        <authorList>
            <consortium name="The Broad Institute Genomics Platform"/>
            <consortium name="The Broad Institute Genome Sequencing Center for Infectious Disease"/>
            <person name="Wu L."/>
            <person name="Ma J."/>
        </authorList>
    </citation>
    <scope>NUCLEOTIDE SEQUENCE [LARGE SCALE GENOMIC DNA]</scope>
    <source>
        <strain evidence="2">JCM 14046</strain>
    </source>
</reference>
<evidence type="ECO:0008006" key="3">
    <source>
        <dbReference type="Google" id="ProtNLM"/>
    </source>
</evidence>
<dbReference type="Gene3D" id="6.10.250.660">
    <property type="match status" value="1"/>
</dbReference>